<dbReference type="EMBL" id="FOHE01000007">
    <property type="protein sequence ID" value="SET23609.1"/>
    <property type="molecule type" value="Genomic_DNA"/>
</dbReference>
<dbReference type="GO" id="GO:0003677">
    <property type="term" value="F:DNA binding"/>
    <property type="evidence" value="ECO:0007669"/>
    <property type="project" value="InterPro"/>
</dbReference>
<dbReference type="AlphaFoldDB" id="A0A1I0CWC3"/>
<organism evidence="2 3">
    <name type="scientific">Oceanobacillus limi</name>
    <dbReference type="NCBI Taxonomy" id="930131"/>
    <lineage>
        <taxon>Bacteria</taxon>
        <taxon>Bacillati</taxon>
        <taxon>Bacillota</taxon>
        <taxon>Bacilli</taxon>
        <taxon>Bacillales</taxon>
        <taxon>Bacillaceae</taxon>
        <taxon>Oceanobacillus</taxon>
    </lineage>
</organism>
<feature type="domain" description="Resolvase/invertase-type recombinase catalytic" evidence="1">
    <location>
        <begin position="30"/>
        <end position="94"/>
    </location>
</feature>
<sequence>MTNQVNAIYVRNKSSNGKVSFKVSAADGTVYYKDEGYSGKTNPNSLPALKVLLDDVKRGKVNKVTIKDPTRISRDNKNITKIVKFIKSNGTKLEMAMK</sequence>
<proteinExistence type="predicted"/>
<dbReference type="InterPro" id="IPR006119">
    <property type="entry name" value="Resolv_N"/>
</dbReference>
<evidence type="ECO:0000313" key="3">
    <source>
        <dbReference type="Proteomes" id="UP000198618"/>
    </source>
</evidence>
<dbReference type="RefSeq" id="WP_090869200.1">
    <property type="nucleotide sequence ID" value="NZ_FOHE01000007.1"/>
</dbReference>
<accession>A0A1I0CWC3</accession>
<evidence type="ECO:0000259" key="1">
    <source>
        <dbReference type="Pfam" id="PF00239"/>
    </source>
</evidence>
<protein>
    <submittedName>
        <fullName evidence="2">Resolvase, N terminal domain</fullName>
    </submittedName>
</protein>
<keyword evidence="3" id="KW-1185">Reference proteome</keyword>
<name>A0A1I0CWC3_9BACI</name>
<gene>
    <name evidence="2" type="ORF">SAMN05216389_10796</name>
</gene>
<dbReference type="InterPro" id="IPR036162">
    <property type="entry name" value="Resolvase-like_N_sf"/>
</dbReference>
<dbReference type="Proteomes" id="UP000198618">
    <property type="component" value="Unassembled WGS sequence"/>
</dbReference>
<evidence type="ECO:0000313" key="2">
    <source>
        <dbReference type="EMBL" id="SET23609.1"/>
    </source>
</evidence>
<dbReference type="SUPFAM" id="SSF53041">
    <property type="entry name" value="Resolvase-like"/>
    <property type="match status" value="1"/>
</dbReference>
<dbReference type="GO" id="GO:0000150">
    <property type="term" value="F:DNA strand exchange activity"/>
    <property type="evidence" value="ECO:0007669"/>
    <property type="project" value="InterPro"/>
</dbReference>
<reference evidence="2 3" key="1">
    <citation type="submission" date="2016-10" db="EMBL/GenBank/DDBJ databases">
        <authorList>
            <person name="de Groot N.N."/>
        </authorList>
    </citation>
    <scope>NUCLEOTIDE SEQUENCE [LARGE SCALE GENOMIC DNA]</scope>
    <source>
        <strain evidence="2 3">IBRC-M 10780</strain>
    </source>
</reference>
<dbReference type="Gene3D" id="3.40.50.1390">
    <property type="entry name" value="Resolvase, N-terminal catalytic domain"/>
    <property type="match status" value="1"/>
</dbReference>
<dbReference type="OrthoDB" id="2185726at2"/>
<dbReference type="Pfam" id="PF00239">
    <property type="entry name" value="Resolvase"/>
    <property type="match status" value="1"/>
</dbReference>